<evidence type="ECO:0000313" key="3">
    <source>
        <dbReference type="Proteomes" id="UP000004947"/>
    </source>
</evidence>
<keyword evidence="1" id="KW-0732">Signal</keyword>
<evidence type="ECO:0000256" key="1">
    <source>
        <dbReference type="SAM" id="SignalP"/>
    </source>
</evidence>
<dbReference type="RefSeq" id="WP_007277945.1">
    <property type="nucleotide sequence ID" value="NZ_ABCK01000005.1"/>
</dbReference>
<feature type="chain" id="PRO_5002694433" evidence="1">
    <location>
        <begin position="19"/>
        <end position="562"/>
    </location>
</feature>
<gene>
    <name evidence="2" type="ORF">LNTAR_11351</name>
</gene>
<feature type="signal peptide" evidence="1">
    <location>
        <begin position="1"/>
        <end position="18"/>
    </location>
</feature>
<dbReference type="eggNOG" id="ENOG5033R74">
    <property type="taxonomic scope" value="Bacteria"/>
</dbReference>
<comment type="caution">
    <text evidence="2">The sequence shown here is derived from an EMBL/GenBank/DDBJ whole genome shotgun (WGS) entry which is preliminary data.</text>
</comment>
<dbReference type="SUPFAM" id="SSF51445">
    <property type="entry name" value="(Trans)glycosidases"/>
    <property type="match status" value="1"/>
</dbReference>
<dbReference type="STRING" id="313628.LNTAR_11351"/>
<dbReference type="OrthoDB" id="9800974at2"/>
<keyword evidence="3" id="KW-1185">Reference proteome</keyword>
<accession>A6DJ73</accession>
<organism evidence="2 3">
    <name type="scientific">Lentisphaera araneosa HTCC2155</name>
    <dbReference type="NCBI Taxonomy" id="313628"/>
    <lineage>
        <taxon>Bacteria</taxon>
        <taxon>Pseudomonadati</taxon>
        <taxon>Lentisphaerota</taxon>
        <taxon>Lentisphaeria</taxon>
        <taxon>Lentisphaerales</taxon>
        <taxon>Lentisphaeraceae</taxon>
        <taxon>Lentisphaera</taxon>
    </lineage>
</organism>
<dbReference type="Proteomes" id="UP000004947">
    <property type="component" value="Unassembled WGS sequence"/>
</dbReference>
<dbReference type="InterPro" id="IPR017853">
    <property type="entry name" value="GH"/>
</dbReference>
<dbReference type="AlphaFoldDB" id="A6DJ73"/>
<protein>
    <submittedName>
        <fullName evidence="2">Uncharacterized protein</fullName>
    </submittedName>
</protein>
<evidence type="ECO:0000313" key="2">
    <source>
        <dbReference type="EMBL" id="EDM28509.1"/>
    </source>
</evidence>
<proteinExistence type="predicted"/>
<name>A6DJ73_9BACT</name>
<dbReference type="Gene3D" id="3.20.20.80">
    <property type="entry name" value="Glycosidases"/>
    <property type="match status" value="1"/>
</dbReference>
<dbReference type="EMBL" id="ABCK01000005">
    <property type="protein sequence ID" value="EDM28509.1"/>
    <property type="molecule type" value="Genomic_DNA"/>
</dbReference>
<reference evidence="2 3" key="1">
    <citation type="journal article" date="2010" name="J. Bacteriol.">
        <title>Genome sequence of Lentisphaera araneosa HTCC2155T, the type species of the order Lentisphaerales in the phylum Lentisphaerae.</title>
        <authorList>
            <person name="Thrash J.C."/>
            <person name="Cho J.C."/>
            <person name="Vergin K.L."/>
            <person name="Morris R.M."/>
            <person name="Giovannoni S.J."/>
        </authorList>
    </citation>
    <scope>NUCLEOTIDE SEQUENCE [LARGE SCALE GENOMIC DNA]</scope>
    <source>
        <strain evidence="2 3">HTCC2155</strain>
    </source>
</reference>
<sequence>MIKNIIFAALFLVASLSADELKKTKVQVPTFPHEAAGIYSWCNWSPRKTNRQTAPDLRGVAIVLTWRKLEPREGEYKFDERFGELLKQAHENDYYVHTMIWVAPGTPKWLYEIGVPKVETDRKTNALGEATNQTAFPYYFDALYQEKYFKLLKAWAQYIDALPEELHKRILFVQSCEGSTGDGWGYKGNPLDKKYAISREQWDDYRIKVWGKMKKYFQEEVKRPLPIAVNSDANTEKSNLWLEQNLGDYGLKMGMSSHGYHVSENRDRLKAWEQTKASNGHHFSRGEMDGELYKMNWSKRDVPIVLYWSGLFSLHMNLDVWNIPQGALVDSDNSHAFEFFNEYAPMRDPQKSKKGFCALRKGLDASDTKEFPLAEFGSGKEMARFDKKRYADIAEKFQAYGAQQNDTKSAMGGGMANRNRTGVNDVGWGIISGNYERFVHQVKPDQSSQPWWSVDNSLYGRFTRSFGIKGGSMFFKLNEAFAKKAKKLKLTISYLDKGTGRWRVKTPQAGLKTIECKNSGEWKKAEFIYEFSAKANEEPADFIIKKLSDEDVHFHLIEVEKL</sequence>